<dbReference type="SUPFAM" id="SSF56300">
    <property type="entry name" value="Metallo-dependent phosphatases"/>
    <property type="match status" value="1"/>
</dbReference>
<evidence type="ECO:0000256" key="2">
    <source>
        <dbReference type="ARBA" id="ARBA00022801"/>
    </source>
</evidence>
<dbReference type="InterPro" id="IPR004843">
    <property type="entry name" value="Calcineurin-like_PHP"/>
</dbReference>
<evidence type="ECO:0000313" key="4">
    <source>
        <dbReference type="EMBL" id="AMO37039.1"/>
    </source>
</evidence>
<dbReference type="EMBL" id="CP014646">
    <property type="protein sequence ID" value="AMO37039.1"/>
    <property type="molecule type" value="Genomic_DNA"/>
</dbReference>
<gene>
    <name evidence="4" type="ORF">AC731_008785</name>
</gene>
<dbReference type="STRING" id="1134435.AC731_008785"/>
<dbReference type="InterPro" id="IPR029052">
    <property type="entry name" value="Metallo-depent_PP-like"/>
</dbReference>
<dbReference type="Gene3D" id="3.60.21.10">
    <property type="match status" value="1"/>
</dbReference>
<dbReference type="AlphaFoldDB" id="A0A127K501"/>
<dbReference type="PANTHER" id="PTHR31302">
    <property type="entry name" value="TRANSMEMBRANE PROTEIN WITH METALLOPHOSPHOESTERASE DOMAIN-RELATED"/>
    <property type="match status" value="1"/>
</dbReference>
<keyword evidence="2" id="KW-0378">Hydrolase</keyword>
<keyword evidence="1" id="KW-0479">Metal-binding</keyword>
<evidence type="ECO:0000256" key="1">
    <source>
        <dbReference type="ARBA" id="ARBA00022723"/>
    </source>
</evidence>
<proteinExistence type="predicted"/>
<dbReference type="GO" id="GO:0009245">
    <property type="term" value="P:lipid A biosynthetic process"/>
    <property type="evidence" value="ECO:0007669"/>
    <property type="project" value="TreeGrafter"/>
</dbReference>
<keyword evidence="5" id="KW-1185">Reference proteome</keyword>
<feature type="domain" description="Calcineurin-like phosphoesterase" evidence="3">
    <location>
        <begin position="5"/>
        <end position="145"/>
    </location>
</feature>
<dbReference type="Pfam" id="PF00149">
    <property type="entry name" value="Metallophos"/>
    <property type="match status" value="1"/>
</dbReference>
<sequence length="204" mass="21980">MRVVRPDILILAGDVVDEPGDLPVLRALLSQVDVPHAVAVLGNWEYWGDVPLEQLHKLYRDHNVTLLVNAGVQFPVEGRQVRLFGLDDATAGTPRLDLAIRGPEEDAAGLTILVQHSPGFFAAKSAGVGLPNRAFDLCLSGHTHGGQITLFGWAFGPLPPGSVPFVAGRYETAVCPLYVSRGLGTSVLPLRFFARPEIAVFDLQ</sequence>
<organism evidence="4 5">
    <name type="scientific">Thauera humireducens</name>
    <dbReference type="NCBI Taxonomy" id="1134435"/>
    <lineage>
        <taxon>Bacteria</taxon>
        <taxon>Pseudomonadati</taxon>
        <taxon>Pseudomonadota</taxon>
        <taxon>Betaproteobacteria</taxon>
        <taxon>Rhodocyclales</taxon>
        <taxon>Zoogloeaceae</taxon>
        <taxon>Thauera</taxon>
    </lineage>
</organism>
<dbReference type="PANTHER" id="PTHR31302:SF31">
    <property type="entry name" value="PHOSPHODIESTERASE YAEI"/>
    <property type="match status" value="1"/>
</dbReference>
<accession>A0A127K501</accession>
<name>A0A127K501_9RHOO</name>
<dbReference type="GO" id="GO:0016020">
    <property type="term" value="C:membrane"/>
    <property type="evidence" value="ECO:0007669"/>
    <property type="project" value="GOC"/>
</dbReference>
<dbReference type="GO" id="GO:0046872">
    <property type="term" value="F:metal ion binding"/>
    <property type="evidence" value="ECO:0007669"/>
    <property type="project" value="UniProtKB-KW"/>
</dbReference>
<evidence type="ECO:0000259" key="3">
    <source>
        <dbReference type="Pfam" id="PF00149"/>
    </source>
</evidence>
<protein>
    <recommendedName>
        <fullName evidence="3">Calcineurin-like phosphoesterase domain-containing protein</fullName>
    </recommendedName>
</protein>
<dbReference type="KEGG" id="thu:AC731_008785"/>
<reference evidence="5" key="1">
    <citation type="submission" date="2016-03" db="EMBL/GenBank/DDBJ databases">
        <authorList>
            <person name="Ma C."/>
            <person name="Zhou S."/>
            <person name="Yang G."/>
        </authorList>
    </citation>
    <scope>NUCLEOTIDE SEQUENCE [LARGE SCALE GENOMIC DNA]</scope>
    <source>
        <strain evidence="5">SgZ-1</strain>
    </source>
</reference>
<dbReference type="GO" id="GO:0008758">
    <property type="term" value="F:UDP-2,3-diacylglucosamine hydrolase activity"/>
    <property type="evidence" value="ECO:0007669"/>
    <property type="project" value="TreeGrafter"/>
</dbReference>
<evidence type="ECO:0000313" key="5">
    <source>
        <dbReference type="Proteomes" id="UP000036902"/>
    </source>
</evidence>
<dbReference type="Proteomes" id="UP000036902">
    <property type="component" value="Chromosome"/>
</dbReference>
<dbReference type="InterPro" id="IPR051158">
    <property type="entry name" value="Metallophosphoesterase_sf"/>
</dbReference>